<sequence>MSIAAAVASRKWRRKWATEVVVMMMLTRSDGDQKKKNKKEALMALTEAGWQVEINRACYFPVGRWVPKDLQTAIEDGRIPGSIVLRYFELREISIIGMNCFVLEVLGAAIGR</sequence>
<organism evidence="1 2">
    <name type="scientific">Datura stramonium</name>
    <name type="common">Jimsonweed</name>
    <name type="synonym">Common thornapple</name>
    <dbReference type="NCBI Taxonomy" id="4076"/>
    <lineage>
        <taxon>Eukaryota</taxon>
        <taxon>Viridiplantae</taxon>
        <taxon>Streptophyta</taxon>
        <taxon>Embryophyta</taxon>
        <taxon>Tracheophyta</taxon>
        <taxon>Spermatophyta</taxon>
        <taxon>Magnoliopsida</taxon>
        <taxon>eudicotyledons</taxon>
        <taxon>Gunneridae</taxon>
        <taxon>Pentapetalae</taxon>
        <taxon>asterids</taxon>
        <taxon>lamiids</taxon>
        <taxon>Solanales</taxon>
        <taxon>Solanaceae</taxon>
        <taxon>Solanoideae</taxon>
        <taxon>Datureae</taxon>
        <taxon>Datura</taxon>
    </lineage>
</organism>
<accession>A0ABS8VH54</accession>
<gene>
    <name evidence="1" type="ORF">HAX54_036626</name>
</gene>
<protein>
    <submittedName>
        <fullName evidence="1">Uncharacterized protein</fullName>
    </submittedName>
</protein>
<proteinExistence type="predicted"/>
<name>A0ABS8VH54_DATST</name>
<keyword evidence="2" id="KW-1185">Reference proteome</keyword>
<dbReference type="EMBL" id="JACEIK010004867">
    <property type="protein sequence ID" value="MCD9646625.1"/>
    <property type="molecule type" value="Genomic_DNA"/>
</dbReference>
<evidence type="ECO:0000313" key="1">
    <source>
        <dbReference type="EMBL" id="MCD9646625.1"/>
    </source>
</evidence>
<dbReference type="Proteomes" id="UP000823775">
    <property type="component" value="Unassembled WGS sequence"/>
</dbReference>
<comment type="caution">
    <text evidence="1">The sequence shown here is derived from an EMBL/GenBank/DDBJ whole genome shotgun (WGS) entry which is preliminary data.</text>
</comment>
<reference evidence="1 2" key="1">
    <citation type="journal article" date="2021" name="BMC Genomics">
        <title>Datura genome reveals duplications of psychoactive alkaloid biosynthetic genes and high mutation rate following tissue culture.</title>
        <authorList>
            <person name="Rajewski A."/>
            <person name="Carter-House D."/>
            <person name="Stajich J."/>
            <person name="Litt A."/>
        </authorList>
    </citation>
    <scope>NUCLEOTIDE SEQUENCE [LARGE SCALE GENOMIC DNA]</scope>
    <source>
        <strain evidence="1">AR-01</strain>
    </source>
</reference>
<evidence type="ECO:0000313" key="2">
    <source>
        <dbReference type="Proteomes" id="UP000823775"/>
    </source>
</evidence>